<protein>
    <submittedName>
        <fullName evidence="4">TetR/AcrR family transcriptional regulator</fullName>
    </submittedName>
</protein>
<sequence length="192" mass="22289">MNLNSTRHTRIRILEATATVFNQKGMKFTMDDLAKELTMSKKTIYSIFRDKEALLYAMVDYAFDNIKECEQQVFCDDSLDTVEKLRKMLGVLPDSYKEIDFRQLFSLRSKYPKIYEKIEERLESGWDSTIALLERGVKEGVLRPVNVVIFKATFEAAIEQFFGRDLLISHDISYSDALDELVSLLFDGIIKK</sequence>
<name>A0A2G3E3K9_9FIRM</name>
<dbReference type="InterPro" id="IPR036271">
    <property type="entry name" value="Tet_transcr_reg_TetR-rel_C_sf"/>
</dbReference>
<dbReference type="SUPFAM" id="SSF46689">
    <property type="entry name" value="Homeodomain-like"/>
    <property type="match status" value="1"/>
</dbReference>
<evidence type="ECO:0000256" key="2">
    <source>
        <dbReference type="PROSITE-ProRule" id="PRU00335"/>
    </source>
</evidence>
<evidence type="ECO:0000313" key="5">
    <source>
        <dbReference type="Proteomes" id="UP000224563"/>
    </source>
</evidence>
<evidence type="ECO:0000313" key="4">
    <source>
        <dbReference type="EMBL" id="PHU37844.1"/>
    </source>
</evidence>
<comment type="caution">
    <text evidence="4">The sequence shown here is derived from an EMBL/GenBank/DDBJ whole genome shotgun (WGS) entry which is preliminary data.</text>
</comment>
<dbReference type="PANTHER" id="PTHR30328">
    <property type="entry name" value="TRANSCRIPTIONAL REPRESSOR"/>
    <property type="match status" value="1"/>
</dbReference>
<dbReference type="AlphaFoldDB" id="A0A2G3E3K9"/>
<dbReference type="Pfam" id="PF00440">
    <property type="entry name" value="TetR_N"/>
    <property type="match status" value="1"/>
</dbReference>
<feature type="domain" description="HTH tetR-type" evidence="3">
    <location>
        <begin position="7"/>
        <end position="66"/>
    </location>
</feature>
<dbReference type="InterPro" id="IPR009057">
    <property type="entry name" value="Homeodomain-like_sf"/>
</dbReference>
<dbReference type="GO" id="GO:0003677">
    <property type="term" value="F:DNA binding"/>
    <property type="evidence" value="ECO:0007669"/>
    <property type="project" value="UniProtKB-UniRule"/>
</dbReference>
<dbReference type="PROSITE" id="PS50977">
    <property type="entry name" value="HTH_TETR_2"/>
    <property type="match status" value="1"/>
</dbReference>
<dbReference type="RefSeq" id="WP_031545256.1">
    <property type="nucleotide sequence ID" value="NZ_JANSWH010000045.1"/>
</dbReference>
<organism evidence="4 5">
    <name type="scientific">Agathobacter ruminis</name>
    <dbReference type="NCBI Taxonomy" id="1712665"/>
    <lineage>
        <taxon>Bacteria</taxon>
        <taxon>Bacillati</taxon>
        <taxon>Bacillota</taxon>
        <taxon>Clostridia</taxon>
        <taxon>Lachnospirales</taxon>
        <taxon>Lachnospiraceae</taxon>
        <taxon>Agathobacter</taxon>
    </lineage>
</organism>
<gene>
    <name evidence="4" type="ORF">CSX02_05725</name>
</gene>
<dbReference type="PANTHER" id="PTHR30328:SF54">
    <property type="entry name" value="HTH-TYPE TRANSCRIPTIONAL REPRESSOR SCO4008"/>
    <property type="match status" value="1"/>
</dbReference>
<dbReference type="InterPro" id="IPR050109">
    <property type="entry name" value="HTH-type_TetR-like_transc_reg"/>
</dbReference>
<dbReference type="Gene3D" id="1.10.10.60">
    <property type="entry name" value="Homeodomain-like"/>
    <property type="match status" value="1"/>
</dbReference>
<dbReference type="InterPro" id="IPR001647">
    <property type="entry name" value="HTH_TetR"/>
</dbReference>
<evidence type="ECO:0000256" key="1">
    <source>
        <dbReference type="ARBA" id="ARBA00023125"/>
    </source>
</evidence>
<reference evidence="4 5" key="1">
    <citation type="submission" date="2017-10" db="EMBL/GenBank/DDBJ databases">
        <title>Resolving the taxonomy of Roseburia spp., Eubacterium rectale and Agathobacter spp. through phylogenomic analysis.</title>
        <authorList>
            <person name="Sheridan P.O."/>
            <person name="Walker A.W."/>
            <person name="Duncan S.H."/>
            <person name="Scott K.P."/>
            <person name="Toole P.W.O."/>
            <person name="Luis P."/>
            <person name="Flint H.J."/>
        </authorList>
    </citation>
    <scope>NUCLEOTIDE SEQUENCE [LARGE SCALE GENOMIC DNA]</scope>
    <source>
        <strain evidence="4 5">JK623</strain>
    </source>
</reference>
<keyword evidence="5" id="KW-1185">Reference proteome</keyword>
<dbReference type="PRINTS" id="PR00455">
    <property type="entry name" value="HTHTETR"/>
</dbReference>
<dbReference type="EMBL" id="PDYG01000027">
    <property type="protein sequence ID" value="PHU37844.1"/>
    <property type="molecule type" value="Genomic_DNA"/>
</dbReference>
<reference evidence="4 5" key="2">
    <citation type="submission" date="2017-10" db="EMBL/GenBank/DDBJ databases">
        <authorList>
            <person name="Banno H."/>
            <person name="Chua N.-H."/>
        </authorList>
    </citation>
    <scope>NUCLEOTIDE SEQUENCE [LARGE SCALE GENOMIC DNA]</scope>
    <source>
        <strain evidence="4 5">JK623</strain>
    </source>
</reference>
<dbReference type="SUPFAM" id="SSF48498">
    <property type="entry name" value="Tetracyclin repressor-like, C-terminal domain"/>
    <property type="match status" value="1"/>
</dbReference>
<proteinExistence type="predicted"/>
<dbReference type="GO" id="GO:0006355">
    <property type="term" value="P:regulation of DNA-templated transcription"/>
    <property type="evidence" value="ECO:0007669"/>
    <property type="project" value="UniProtKB-ARBA"/>
</dbReference>
<dbReference type="Gene3D" id="1.10.357.10">
    <property type="entry name" value="Tetracycline Repressor, domain 2"/>
    <property type="match status" value="1"/>
</dbReference>
<feature type="DNA-binding region" description="H-T-H motif" evidence="2">
    <location>
        <begin position="29"/>
        <end position="48"/>
    </location>
</feature>
<dbReference type="Proteomes" id="UP000224563">
    <property type="component" value="Unassembled WGS sequence"/>
</dbReference>
<keyword evidence="1 2" id="KW-0238">DNA-binding</keyword>
<accession>A0A2G3E3K9</accession>
<evidence type="ECO:0000259" key="3">
    <source>
        <dbReference type="PROSITE" id="PS50977"/>
    </source>
</evidence>